<evidence type="ECO:0000256" key="2">
    <source>
        <dbReference type="SAM" id="Phobius"/>
    </source>
</evidence>
<dbReference type="EMBL" id="JFFI01000472">
    <property type="protein sequence ID" value="KXH67453.1"/>
    <property type="molecule type" value="Genomic_DNA"/>
</dbReference>
<dbReference type="AlphaFoldDB" id="A0A135V469"/>
<keyword evidence="2" id="KW-0472">Membrane</keyword>
<organism evidence="3 4">
    <name type="scientific">Colletotrichum salicis</name>
    <dbReference type="NCBI Taxonomy" id="1209931"/>
    <lineage>
        <taxon>Eukaryota</taxon>
        <taxon>Fungi</taxon>
        <taxon>Dikarya</taxon>
        <taxon>Ascomycota</taxon>
        <taxon>Pezizomycotina</taxon>
        <taxon>Sordariomycetes</taxon>
        <taxon>Hypocreomycetidae</taxon>
        <taxon>Glomerellales</taxon>
        <taxon>Glomerellaceae</taxon>
        <taxon>Colletotrichum</taxon>
        <taxon>Colletotrichum acutatum species complex</taxon>
    </lineage>
</organism>
<feature type="region of interest" description="Disordered" evidence="1">
    <location>
        <begin position="97"/>
        <end position="135"/>
    </location>
</feature>
<keyword evidence="2" id="KW-1133">Transmembrane helix</keyword>
<feature type="compositionally biased region" description="Polar residues" evidence="1">
    <location>
        <begin position="166"/>
        <end position="176"/>
    </location>
</feature>
<reference evidence="3 4" key="1">
    <citation type="submission" date="2014-02" db="EMBL/GenBank/DDBJ databases">
        <title>The genome sequence of Colletotrichum salicis CBS 607.94.</title>
        <authorList>
            <person name="Baroncelli R."/>
            <person name="Thon M.R."/>
        </authorList>
    </citation>
    <scope>NUCLEOTIDE SEQUENCE [LARGE SCALE GENOMIC DNA]</scope>
    <source>
        <strain evidence="3 4">CBS 607.94</strain>
    </source>
</reference>
<keyword evidence="4" id="KW-1185">Reference proteome</keyword>
<evidence type="ECO:0000313" key="3">
    <source>
        <dbReference type="EMBL" id="KXH67453.1"/>
    </source>
</evidence>
<proteinExistence type="predicted"/>
<name>A0A135V469_9PEZI</name>
<accession>A0A135V469</accession>
<feature type="region of interest" description="Disordered" evidence="1">
    <location>
        <begin position="166"/>
        <end position="203"/>
    </location>
</feature>
<dbReference type="Proteomes" id="UP000070121">
    <property type="component" value="Unassembled WGS sequence"/>
</dbReference>
<sequence length="316" mass="32821">MKILFLAKYRISPNTPSSATAPVVAFRIAPSLFRSHIPPQPPKPAATEIQAAMSTISSSHPGGANWVEQSNNPLPQVVVYSAPEAVSISMNNLGTGIGSDGTKDGAKVHAGEDDASGNDAEQGSPPEPPPGETSRLWNWKTMIGICIGLLILAIVVPLTVTLSTKNHTSGPDNTENLATSSASSPSSSPTTTSLTSLPAPSSTLTPALECVESKFIREVNWLGIDKGGGGWLYNLYPAKSAQDCCTVCHLETSDGCNGWLYIPENSSTPSCSIIHGFDGPSDSDSCPKGRPDIVFTKAGNKESYGGPGPCAGSVRG</sequence>
<feature type="compositionally biased region" description="Low complexity" evidence="1">
    <location>
        <begin position="177"/>
        <end position="203"/>
    </location>
</feature>
<feature type="transmembrane region" description="Helical" evidence="2">
    <location>
        <begin position="142"/>
        <end position="162"/>
    </location>
</feature>
<gene>
    <name evidence="3" type="ORF">CSAL01_05760</name>
</gene>
<comment type="caution">
    <text evidence="3">The sequence shown here is derived from an EMBL/GenBank/DDBJ whole genome shotgun (WGS) entry which is preliminary data.</text>
</comment>
<feature type="compositionally biased region" description="Basic and acidic residues" evidence="1">
    <location>
        <begin position="101"/>
        <end position="112"/>
    </location>
</feature>
<dbReference type="OrthoDB" id="5244249at2759"/>
<evidence type="ECO:0000313" key="4">
    <source>
        <dbReference type="Proteomes" id="UP000070121"/>
    </source>
</evidence>
<keyword evidence="2" id="KW-0812">Transmembrane</keyword>
<evidence type="ECO:0000256" key="1">
    <source>
        <dbReference type="SAM" id="MobiDB-lite"/>
    </source>
</evidence>
<protein>
    <submittedName>
        <fullName evidence="3">Uncharacterized protein</fullName>
    </submittedName>
</protein>